<evidence type="ECO:0000313" key="2">
    <source>
        <dbReference type="EMBL" id="KAG7355234.1"/>
    </source>
</evidence>
<keyword evidence="3" id="KW-1185">Reference proteome</keyword>
<dbReference type="EMBL" id="JAGRRH010000016">
    <property type="protein sequence ID" value="KAG7355234.1"/>
    <property type="molecule type" value="Genomic_DNA"/>
</dbReference>
<feature type="compositionally biased region" description="Low complexity" evidence="1">
    <location>
        <begin position="168"/>
        <end position="179"/>
    </location>
</feature>
<organism evidence="2 3">
    <name type="scientific">Nitzschia inconspicua</name>
    <dbReference type="NCBI Taxonomy" id="303405"/>
    <lineage>
        <taxon>Eukaryota</taxon>
        <taxon>Sar</taxon>
        <taxon>Stramenopiles</taxon>
        <taxon>Ochrophyta</taxon>
        <taxon>Bacillariophyta</taxon>
        <taxon>Bacillariophyceae</taxon>
        <taxon>Bacillariophycidae</taxon>
        <taxon>Bacillariales</taxon>
        <taxon>Bacillariaceae</taxon>
        <taxon>Nitzschia</taxon>
    </lineage>
</organism>
<feature type="region of interest" description="Disordered" evidence="1">
    <location>
        <begin position="165"/>
        <end position="186"/>
    </location>
</feature>
<dbReference type="Pfam" id="PF16065">
    <property type="entry name" value="DUF4807"/>
    <property type="match status" value="1"/>
</dbReference>
<evidence type="ECO:0000313" key="3">
    <source>
        <dbReference type="Proteomes" id="UP000693970"/>
    </source>
</evidence>
<reference evidence="2" key="2">
    <citation type="submission" date="2021-04" db="EMBL/GenBank/DDBJ databases">
        <authorList>
            <person name="Podell S."/>
        </authorList>
    </citation>
    <scope>NUCLEOTIDE SEQUENCE</scope>
    <source>
        <strain evidence="2">Hildebrandi</strain>
    </source>
</reference>
<comment type="caution">
    <text evidence="2">The sequence shown here is derived from an EMBL/GenBank/DDBJ whole genome shotgun (WGS) entry which is preliminary data.</text>
</comment>
<dbReference type="AlphaFoldDB" id="A0A9K3L405"/>
<name>A0A9K3L405_9STRA</name>
<reference evidence="2" key="1">
    <citation type="journal article" date="2021" name="Sci. Rep.">
        <title>Diploid genomic architecture of Nitzschia inconspicua, an elite biomass production diatom.</title>
        <authorList>
            <person name="Oliver A."/>
            <person name="Podell S."/>
            <person name="Pinowska A."/>
            <person name="Traller J.C."/>
            <person name="Smith S.R."/>
            <person name="McClure R."/>
            <person name="Beliaev A."/>
            <person name="Bohutskyi P."/>
            <person name="Hill E.A."/>
            <person name="Rabines A."/>
            <person name="Zheng H."/>
            <person name="Allen L.Z."/>
            <person name="Kuo A."/>
            <person name="Grigoriev I.V."/>
            <person name="Allen A.E."/>
            <person name="Hazlebeck D."/>
            <person name="Allen E.E."/>
        </authorList>
    </citation>
    <scope>NUCLEOTIDE SEQUENCE</scope>
    <source>
        <strain evidence="2">Hildebrandi</strain>
    </source>
</reference>
<sequence>MADCDNNNESFKDNPAIQKNLPCDSVSKQSKRCRMRPLSNVTTTFPRNTRLLSFTVWVPKHVSALSLFHHHDDDISSIRSASKEQKSSSLFLFCHRPGVLWHGLVPMILDHPTGYNYKQQQQQQSNLSPAQKILSIIWETSWQHQSTSLLQDVLMNGSGIQLQPESMSTSVDSNVNNSSEDSESTLDTMMHPPIVVTLTLPNATTYPLDAQQQQRQHGSICNNTTSSIPLFLLPTPDAPEFLDRTFTAVVLKFEKTLLQKQTLTAWMATLGGGYFFIKRLSKSLQLARQQRLLALQIGNVSMARQCQLNEAYNLIYAGRFGEAKRVLKSLDDQAYAEEDHGEAQRILRQCDAARILLRRLKQLGRRLKPYSTDNPNESHTVDDFQRVRIVESV</sequence>
<dbReference type="Proteomes" id="UP000693970">
    <property type="component" value="Unassembled WGS sequence"/>
</dbReference>
<dbReference type="OrthoDB" id="49476at2759"/>
<gene>
    <name evidence="2" type="ORF">IV203_004590</name>
</gene>
<protein>
    <submittedName>
        <fullName evidence="2">Uncharacterized protein</fullName>
    </submittedName>
</protein>
<dbReference type="InterPro" id="IPR032072">
    <property type="entry name" value="DUF4807"/>
</dbReference>
<accession>A0A9K3L405</accession>
<evidence type="ECO:0000256" key="1">
    <source>
        <dbReference type="SAM" id="MobiDB-lite"/>
    </source>
</evidence>
<proteinExistence type="predicted"/>